<protein>
    <submittedName>
        <fullName evidence="5">Putative DNA-binding transcriptional regulator</fullName>
    </submittedName>
</protein>
<keyword evidence="5" id="KW-0614">Plasmid</keyword>
<sequence length="455" mass="50450">MNLTLQIFWENEWHDAGIIRFTKPEDGLFGKPIFSYDTQYTLKALERLGDFDTENLIDKTAVGVNLPCHFGGDYFNGEIAPVLRDIIPQGAGRRLWVKMMGFDRDPEQTIDTRLLEEGCIAPIGNLRIKEAAEAFATRLEETTTDGRFTREQVCQRADSLIEYAHKLGLAIGGATGAGGDAPKLLMVETSKGDFALEGTVADTEVKDHWLVKFPRGRKSEADINVLKGEAAIYKALEKRGFDSIPNTRLDESEGQHALWMPRFDRDVVDGVIVRNGVESVYSIMGKIGDGAALYHTDILDRLSQKTTKPEVKDALLADYLARDVLNYVVGNKDNHGRNTAIIKRDKDIELAPAYDVAPMVLDPEGIARTTRWPKQFRMKNGDPDYVGIIDAYAGDLELAADLLSEHLVKLQNMTDDLKEFGAPKAMLEAPGLKLDLAGDVLAKLDELYQAGPAPR</sequence>
<keyword evidence="3" id="KW-0418">Kinase</keyword>
<accession>A0A1W6KFU1</accession>
<dbReference type="AlphaFoldDB" id="A0A1W6KFU1"/>
<dbReference type="GO" id="GO:0005829">
    <property type="term" value="C:cytosol"/>
    <property type="evidence" value="ECO:0007669"/>
    <property type="project" value="TreeGrafter"/>
</dbReference>
<dbReference type="InterPro" id="IPR012893">
    <property type="entry name" value="HipA-like_C"/>
</dbReference>
<evidence type="ECO:0000256" key="2">
    <source>
        <dbReference type="ARBA" id="ARBA00022679"/>
    </source>
</evidence>
<comment type="similarity">
    <text evidence="1">Belongs to the HipA Ser/Thr kinase family.</text>
</comment>
<dbReference type="PANTHER" id="PTHR37419:SF8">
    <property type="entry name" value="TOXIN YJJJ"/>
    <property type="match status" value="1"/>
</dbReference>
<geneLocation type="plasmid" evidence="6">
    <name>psmr5</name>
</geneLocation>
<dbReference type="Proteomes" id="UP000193100">
    <property type="component" value="Plasmid pSMR5"/>
</dbReference>
<keyword evidence="5" id="KW-0238">DNA-binding</keyword>
<gene>
    <name evidence="5" type="ORF">MARSALSMR5_04288</name>
</gene>
<name>A0A1W6KFU1_9GAMM</name>
<dbReference type="RefSeq" id="WP_085682255.1">
    <property type="nucleotide sequence ID" value="NZ_CP020932.1"/>
</dbReference>
<feature type="domain" description="HipA-like C-terminal" evidence="4">
    <location>
        <begin position="177"/>
        <end position="364"/>
    </location>
</feature>
<evidence type="ECO:0000256" key="1">
    <source>
        <dbReference type="ARBA" id="ARBA00010164"/>
    </source>
</evidence>
<dbReference type="GeneID" id="77258180"/>
<dbReference type="PANTHER" id="PTHR37419">
    <property type="entry name" value="SERINE/THREONINE-PROTEIN KINASE TOXIN HIPA"/>
    <property type="match status" value="1"/>
</dbReference>
<keyword evidence="2" id="KW-0808">Transferase</keyword>
<evidence type="ECO:0000256" key="3">
    <source>
        <dbReference type="ARBA" id="ARBA00022777"/>
    </source>
</evidence>
<organism evidence="5 6">
    <name type="scientific">Marinobacter salarius</name>
    <dbReference type="NCBI Taxonomy" id="1420917"/>
    <lineage>
        <taxon>Bacteria</taxon>
        <taxon>Pseudomonadati</taxon>
        <taxon>Pseudomonadota</taxon>
        <taxon>Gammaproteobacteria</taxon>
        <taxon>Pseudomonadales</taxon>
        <taxon>Marinobacteraceae</taxon>
        <taxon>Marinobacter</taxon>
    </lineage>
</organism>
<dbReference type="InterPro" id="IPR052028">
    <property type="entry name" value="HipA_Ser/Thr_kinase"/>
</dbReference>
<dbReference type="GO" id="GO:0003677">
    <property type="term" value="F:DNA binding"/>
    <property type="evidence" value="ECO:0007669"/>
    <property type="project" value="UniProtKB-KW"/>
</dbReference>
<evidence type="ECO:0000313" key="6">
    <source>
        <dbReference type="Proteomes" id="UP000193100"/>
    </source>
</evidence>
<proteinExistence type="inferred from homology"/>
<dbReference type="InterPro" id="IPR016869">
    <property type="entry name" value="UCP028135_HipA-like"/>
</dbReference>
<dbReference type="EMBL" id="CP020932">
    <property type="protein sequence ID" value="ARM86305.1"/>
    <property type="molecule type" value="Genomic_DNA"/>
</dbReference>
<evidence type="ECO:0000313" key="5">
    <source>
        <dbReference type="EMBL" id="ARM86305.1"/>
    </source>
</evidence>
<dbReference type="Pfam" id="PF07804">
    <property type="entry name" value="HipA_C"/>
    <property type="match status" value="1"/>
</dbReference>
<dbReference type="PIRSF" id="PIRSF028135">
    <property type="entry name" value="UCP028135_HipA-like"/>
    <property type="match status" value="1"/>
</dbReference>
<reference evidence="5 6" key="1">
    <citation type="submission" date="2017-04" db="EMBL/GenBank/DDBJ databases">
        <title>Genome Sequence of Marinobacter salarius strain SMR5 Isolated from a culture of the Diatom Skeletonema marinoi.</title>
        <authorList>
            <person name="Topel M."/>
            <person name="Pinder M.I.M."/>
            <person name="Johansson O.N."/>
            <person name="Kourtchenko O."/>
            <person name="Godhe A."/>
            <person name="Clarke A.K."/>
        </authorList>
    </citation>
    <scope>NUCLEOTIDE SEQUENCE [LARGE SCALE GENOMIC DNA]</scope>
    <source>
        <strain evidence="5 6">SMR5</strain>
        <plasmid evidence="6">Plasmid psmr5</plasmid>
    </source>
</reference>
<evidence type="ECO:0000259" key="4">
    <source>
        <dbReference type="Pfam" id="PF07804"/>
    </source>
</evidence>
<dbReference type="GO" id="GO:0004674">
    <property type="term" value="F:protein serine/threonine kinase activity"/>
    <property type="evidence" value="ECO:0007669"/>
    <property type="project" value="TreeGrafter"/>
</dbReference>